<dbReference type="GO" id="GO:0031201">
    <property type="term" value="C:SNARE complex"/>
    <property type="evidence" value="ECO:0007669"/>
    <property type="project" value="TreeGrafter"/>
</dbReference>
<organism evidence="1 2">
    <name type="scientific">Cotesia glomerata</name>
    <name type="common">Lepidopteran parasitic wasp</name>
    <name type="synonym">Apanteles glomeratus</name>
    <dbReference type="NCBI Taxonomy" id="32391"/>
    <lineage>
        <taxon>Eukaryota</taxon>
        <taxon>Metazoa</taxon>
        <taxon>Ecdysozoa</taxon>
        <taxon>Arthropoda</taxon>
        <taxon>Hexapoda</taxon>
        <taxon>Insecta</taxon>
        <taxon>Pterygota</taxon>
        <taxon>Neoptera</taxon>
        <taxon>Endopterygota</taxon>
        <taxon>Hymenoptera</taxon>
        <taxon>Apocrita</taxon>
        <taxon>Ichneumonoidea</taxon>
        <taxon>Braconidae</taxon>
        <taxon>Microgastrinae</taxon>
        <taxon>Cotesia</taxon>
    </lineage>
</organism>
<dbReference type="SUPFAM" id="SSF58038">
    <property type="entry name" value="SNARE fusion complex"/>
    <property type="match status" value="1"/>
</dbReference>
<accession>A0AAV7IV65</accession>
<comment type="caution">
    <text evidence="1">The sequence shown here is derived from an EMBL/GenBank/DDBJ whole genome shotgun (WGS) entry which is preliminary data.</text>
</comment>
<gene>
    <name evidence="1" type="primary">SNAP25_1</name>
    <name evidence="1" type="ORF">KQX54_021450</name>
</gene>
<dbReference type="GO" id="GO:0005484">
    <property type="term" value="F:SNAP receptor activity"/>
    <property type="evidence" value="ECO:0007669"/>
    <property type="project" value="TreeGrafter"/>
</dbReference>
<dbReference type="Proteomes" id="UP000826195">
    <property type="component" value="Unassembled WGS sequence"/>
</dbReference>
<evidence type="ECO:0000313" key="2">
    <source>
        <dbReference type="Proteomes" id="UP000826195"/>
    </source>
</evidence>
<name>A0AAV7IV65_COTGL</name>
<protein>
    <submittedName>
        <fullName evidence="1">Synaptosomal-associated protein 25</fullName>
    </submittedName>
</protein>
<dbReference type="GO" id="GO:0005886">
    <property type="term" value="C:plasma membrane"/>
    <property type="evidence" value="ECO:0007669"/>
    <property type="project" value="TreeGrafter"/>
</dbReference>
<dbReference type="GO" id="GO:0019905">
    <property type="term" value="F:syntaxin binding"/>
    <property type="evidence" value="ECO:0007669"/>
    <property type="project" value="TreeGrafter"/>
</dbReference>
<dbReference type="Gene3D" id="1.20.5.110">
    <property type="match status" value="1"/>
</dbReference>
<dbReference type="GO" id="GO:0016082">
    <property type="term" value="P:synaptic vesicle priming"/>
    <property type="evidence" value="ECO:0007669"/>
    <property type="project" value="TreeGrafter"/>
</dbReference>
<reference evidence="1 2" key="1">
    <citation type="journal article" date="2021" name="J. Hered.">
        <title>A chromosome-level genome assembly of the parasitoid wasp, Cotesia glomerata (Hymenoptera: Braconidae).</title>
        <authorList>
            <person name="Pinto B.J."/>
            <person name="Weis J.J."/>
            <person name="Gamble T."/>
            <person name="Ode P.J."/>
            <person name="Paul R."/>
            <person name="Zaspel J.M."/>
        </authorList>
    </citation>
    <scope>NUCLEOTIDE SEQUENCE [LARGE SCALE GENOMIC DNA]</scope>
    <source>
        <strain evidence="1">CgM1</strain>
    </source>
</reference>
<evidence type="ECO:0000313" key="1">
    <source>
        <dbReference type="EMBL" id="KAH0568759.1"/>
    </source>
</evidence>
<keyword evidence="2" id="KW-1185">Reference proteome</keyword>
<dbReference type="AlphaFoldDB" id="A0AAV7IV65"/>
<dbReference type="GO" id="GO:0098793">
    <property type="term" value="C:presynapse"/>
    <property type="evidence" value="ECO:0007669"/>
    <property type="project" value="GOC"/>
</dbReference>
<proteinExistence type="predicted"/>
<dbReference type="GO" id="GO:0031629">
    <property type="term" value="P:synaptic vesicle fusion to presynaptic active zone membrane"/>
    <property type="evidence" value="ECO:0007669"/>
    <property type="project" value="TreeGrafter"/>
</dbReference>
<sequence>MPAPTADAAGPAEGAGPPRTELQELQLKADQTTDESLESTRRMLALCEESKEAGIRTLVALDDQGGELTALLLSH</sequence>
<dbReference type="EMBL" id="JAHXZJ010000001">
    <property type="protein sequence ID" value="KAH0568759.1"/>
    <property type="molecule type" value="Genomic_DNA"/>
</dbReference>
<dbReference type="PANTHER" id="PTHR19305:SF14">
    <property type="entry name" value="SYNAPTOSOMAL-ASSOCIATED PROTEIN-RELATED"/>
    <property type="match status" value="1"/>
</dbReference>
<dbReference type="PANTHER" id="PTHR19305">
    <property type="entry name" value="SYNAPTOSOMAL ASSOCIATED PROTEIN"/>
    <property type="match status" value="1"/>
</dbReference>